<gene>
    <name evidence="1" type="ORF">HNQ97_004685</name>
</gene>
<accession>A0ABR6CCB8</accession>
<dbReference type="EMBL" id="JACJHZ010000025">
    <property type="protein sequence ID" value="MBA9022669.1"/>
    <property type="molecule type" value="Genomic_DNA"/>
</dbReference>
<reference evidence="1 2" key="1">
    <citation type="submission" date="2020-08" db="EMBL/GenBank/DDBJ databases">
        <title>Genomic Encyclopedia of Type Strains, Phase IV (KMG-IV): sequencing the most valuable type-strain genomes for metagenomic binning, comparative biology and taxonomic classification.</title>
        <authorList>
            <person name="Goeker M."/>
        </authorList>
    </citation>
    <scope>NUCLEOTIDE SEQUENCE [LARGE SCALE GENOMIC DNA]</scope>
    <source>
        <strain evidence="1 2">DSM 17455</strain>
    </source>
</reference>
<sequence length="41" mass="4297">MTAPGIIRQVDSLALVISSTIKAKLKIDLAGVAKLAQYPAM</sequence>
<comment type="caution">
    <text evidence="1">The sequence shown here is derived from an EMBL/GenBank/DDBJ whole genome shotgun (WGS) entry which is preliminary data.</text>
</comment>
<dbReference type="Proteomes" id="UP000587524">
    <property type="component" value="Unassembled WGS sequence"/>
</dbReference>
<proteinExistence type="predicted"/>
<evidence type="ECO:0000313" key="2">
    <source>
        <dbReference type="Proteomes" id="UP000587524"/>
    </source>
</evidence>
<keyword evidence="2" id="KW-1185">Reference proteome</keyword>
<organism evidence="1 2">
    <name type="scientific">Aminobacter ciceronei</name>
    <dbReference type="NCBI Taxonomy" id="150723"/>
    <lineage>
        <taxon>Bacteria</taxon>
        <taxon>Pseudomonadati</taxon>
        <taxon>Pseudomonadota</taxon>
        <taxon>Alphaproteobacteria</taxon>
        <taxon>Hyphomicrobiales</taxon>
        <taxon>Phyllobacteriaceae</taxon>
        <taxon>Aminobacter</taxon>
    </lineage>
</organism>
<name>A0ABR6CCB8_9HYPH</name>
<evidence type="ECO:0000313" key="1">
    <source>
        <dbReference type="EMBL" id="MBA9022669.1"/>
    </source>
</evidence>
<protein>
    <submittedName>
        <fullName evidence="1">Uncharacterized protein</fullName>
    </submittedName>
</protein>